<dbReference type="AlphaFoldDB" id="A0A2W6MU13"/>
<gene>
    <name evidence="2" type="ORF">B6S12_06050</name>
</gene>
<keyword evidence="3" id="KW-1185">Reference proteome</keyword>
<comment type="caution">
    <text evidence="2">The sequence shown here is derived from an EMBL/GenBank/DDBJ whole genome shotgun (WGS) entry which is preliminary data.</text>
</comment>
<reference evidence="2 3" key="1">
    <citation type="submission" date="2017-03" db="EMBL/GenBank/DDBJ databases">
        <title>Genomic and clinical evidence uncovers the enterohepatic species Helicobacter valdiviensis as a potential human intestinal pathogen.</title>
        <authorList>
            <person name="Fresia P."/>
            <person name="Jara R."/>
            <person name="Sierra R."/>
            <person name="Ferres I."/>
            <person name="Greif G."/>
            <person name="Iraola G."/>
            <person name="Collado L."/>
        </authorList>
    </citation>
    <scope>NUCLEOTIDE SEQUENCE [LARGE SCALE GENOMIC DNA]</scope>
    <source>
        <strain evidence="2 3">WBE14</strain>
    </source>
</reference>
<accession>A0A2W6MU13</accession>
<sequence length="391" mass="44973">MNPIKSYSNYHYANNFKSNIFIAESNNLSNLVSDKSQAVNKVLGYGVDENGFFTSDFNEKAGIPKDYKIYAKGLEEMKELYTHMDFLTMYVDIDIAKTVGNSYRVFSKIIEEKDLGGNFTQEDLQNIEDYRKDFWRGLKSGEIFLLNMGFLNKADFGAKVYKIENEEISKGGALMAFLRGGGFEIIEGKTTVLGKMAGIDKNIGKEELKEFQEFMNANRTQSAFMENPFGEVYDWDSIETFLSMQLFTKRAYQVDIKLGKQAENLSKEFQELMNKMDLSLEGFKKEYLDFKIRHDEFVKNLKEVEKAEGIDYDKSPAEESANSEEGEENGMKNNKEKKTFKPIQAESKSETYKEEINSNFWEQFVKIQREKGVDVLGLLERLSNKGLDIKA</sequence>
<dbReference type="RefSeq" id="WP_111229912.1">
    <property type="nucleotide sequence ID" value="NZ_NBIU01000015.1"/>
</dbReference>
<dbReference type="NCBIfam" id="NF046095">
    <property type="entry name" value="flg_dep_Cj0814"/>
    <property type="match status" value="1"/>
</dbReference>
<name>A0A2W6MU13_9HELI</name>
<feature type="region of interest" description="Disordered" evidence="1">
    <location>
        <begin position="310"/>
        <end position="351"/>
    </location>
</feature>
<dbReference type="InterPro" id="IPR058078">
    <property type="entry name" value="Cj0814-like"/>
</dbReference>
<feature type="compositionally biased region" description="Basic and acidic residues" evidence="1">
    <location>
        <begin position="329"/>
        <end position="339"/>
    </location>
</feature>
<dbReference type="OrthoDB" id="5314967at2"/>
<organism evidence="2 3">
    <name type="scientific">Helicobacter valdiviensis</name>
    <dbReference type="NCBI Taxonomy" id="1458358"/>
    <lineage>
        <taxon>Bacteria</taxon>
        <taxon>Pseudomonadati</taxon>
        <taxon>Campylobacterota</taxon>
        <taxon>Epsilonproteobacteria</taxon>
        <taxon>Campylobacterales</taxon>
        <taxon>Helicobacteraceae</taxon>
        <taxon>Helicobacter</taxon>
    </lineage>
</organism>
<dbReference type="Proteomes" id="UP000249746">
    <property type="component" value="Unassembled WGS sequence"/>
</dbReference>
<proteinExistence type="predicted"/>
<dbReference type="EMBL" id="NBIU01000015">
    <property type="protein sequence ID" value="PZT48025.1"/>
    <property type="molecule type" value="Genomic_DNA"/>
</dbReference>
<protein>
    <submittedName>
        <fullName evidence="2">Uncharacterized protein</fullName>
    </submittedName>
</protein>
<evidence type="ECO:0000256" key="1">
    <source>
        <dbReference type="SAM" id="MobiDB-lite"/>
    </source>
</evidence>
<evidence type="ECO:0000313" key="3">
    <source>
        <dbReference type="Proteomes" id="UP000249746"/>
    </source>
</evidence>
<evidence type="ECO:0000313" key="2">
    <source>
        <dbReference type="EMBL" id="PZT48025.1"/>
    </source>
</evidence>